<reference evidence="1" key="2">
    <citation type="journal article" date="2023" name="IMA Fungus">
        <title>Comparative genomic study of the Penicillium genus elucidates a diverse pangenome and 15 lateral gene transfer events.</title>
        <authorList>
            <person name="Petersen C."/>
            <person name="Sorensen T."/>
            <person name="Nielsen M.R."/>
            <person name="Sondergaard T.E."/>
            <person name="Sorensen J.L."/>
            <person name="Fitzpatrick D.A."/>
            <person name="Frisvad J.C."/>
            <person name="Nielsen K.L."/>
        </authorList>
    </citation>
    <scope>NUCLEOTIDE SEQUENCE</scope>
    <source>
        <strain evidence="1">IBT 17660</strain>
    </source>
</reference>
<accession>A0A9X0BIL2</accession>
<keyword evidence="2" id="KW-1185">Reference proteome</keyword>
<dbReference type="Proteomes" id="UP001147760">
    <property type="component" value="Unassembled WGS sequence"/>
</dbReference>
<evidence type="ECO:0000313" key="1">
    <source>
        <dbReference type="EMBL" id="KAJ5466078.1"/>
    </source>
</evidence>
<protein>
    <submittedName>
        <fullName evidence="1">Uncharacterized protein</fullName>
    </submittedName>
</protein>
<gene>
    <name evidence="1" type="ORF">N7530_009865</name>
</gene>
<organism evidence="1 2">
    <name type="scientific">Penicillium desertorum</name>
    <dbReference type="NCBI Taxonomy" id="1303715"/>
    <lineage>
        <taxon>Eukaryota</taxon>
        <taxon>Fungi</taxon>
        <taxon>Dikarya</taxon>
        <taxon>Ascomycota</taxon>
        <taxon>Pezizomycotina</taxon>
        <taxon>Eurotiomycetes</taxon>
        <taxon>Eurotiomycetidae</taxon>
        <taxon>Eurotiales</taxon>
        <taxon>Aspergillaceae</taxon>
        <taxon>Penicillium</taxon>
    </lineage>
</organism>
<name>A0A9X0BIL2_9EURO</name>
<proteinExistence type="predicted"/>
<sequence>MKFQNEINPFRRLSLALTAATEARKFVQIETANRLSYFFLSKGRIGRSLSSGVDSGFRNPRPAISLDSIANIRRTPSNILAPIVFGTPRCQFFSLKSIKCTDGPILTVCIRTGKVVYVFPVRIQDLRRSLLASIREVLDFNSTMVGV</sequence>
<dbReference type="AlphaFoldDB" id="A0A9X0BIL2"/>
<dbReference type="EMBL" id="JAPWDO010000006">
    <property type="protein sequence ID" value="KAJ5466078.1"/>
    <property type="molecule type" value="Genomic_DNA"/>
</dbReference>
<evidence type="ECO:0000313" key="2">
    <source>
        <dbReference type="Proteomes" id="UP001147760"/>
    </source>
</evidence>
<reference evidence="1" key="1">
    <citation type="submission" date="2022-12" db="EMBL/GenBank/DDBJ databases">
        <authorList>
            <person name="Petersen C."/>
        </authorList>
    </citation>
    <scope>NUCLEOTIDE SEQUENCE</scope>
    <source>
        <strain evidence="1">IBT 17660</strain>
    </source>
</reference>
<comment type="caution">
    <text evidence="1">The sequence shown here is derived from an EMBL/GenBank/DDBJ whole genome shotgun (WGS) entry which is preliminary data.</text>
</comment>